<proteinExistence type="predicted"/>
<evidence type="ECO:0000313" key="7">
    <source>
        <dbReference type="EMBL" id="GAA0665654.1"/>
    </source>
</evidence>
<accession>A0AAV3T7N6</accession>
<dbReference type="SUPFAM" id="SSF51905">
    <property type="entry name" value="FAD/NAD(P)-binding domain"/>
    <property type="match status" value="1"/>
</dbReference>
<evidence type="ECO:0000313" key="8">
    <source>
        <dbReference type="Proteomes" id="UP001500420"/>
    </source>
</evidence>
<dbReference type="SUPFAM" id="SSF54373">
    <property type="entry name" value="FAD-linked reductases, C-terminal domain"/>
    <property type="match status" value="1"/>
</dbReference>
<dbReference type="InterPro" id="IPR036188">
    <property type="entry name" value="FAD/NAD-bd_sf"/>
</dbReference>
<keyword evidence="4" id="KW-0560">Oxidoreductase</keyword>
<evidence type="ECO:0000259" key="6">
    <source>
        <dbReference type="Pfam" id="PF01266"/>
    </source>
</evidence>
<organism evidence="7 8">
    <name type="scientific">Natronoarchaeum mannanilyticum</name>
    <dbReference type="NCBI Taxonomy" id="926360"/>
    <lineage>
        <taxon>Archaea</taxon>
        <taxon>Methanobacteriati</taxon>
        <taxon>Methanobacteriota</taxon>
        <taxon>Stenosarchaea group</taxon>
        <taxon>Halobacteria</taxon>
        <taxon>Halobacteriales</taxon>
        <taxon>Natronoarchaeaceae</taxon>
    </lineage>
</organism>
<dbReference type="EMBL" id="BAAADV010000001">
    <property type="protein sequence ID" value="GAA0665654.1"/>
    <property type="molecule type" value="Genomic_DNA"/>
</dbReference>
<gene>
    <name evidence="7" type="primary">solA</name>
    <name evidence="7" type="ORF">GCM10009020_08440</name>
</gene>
<reference evidence="7 8" key="1">
    <citation type="journal article" date="2019" name="Int. J. Syst. Evol. Microbiol.">
        <title>The Global Catalogue of Microorganisms (GCM) 10K type strain sequencing project: providing services to taxonomists for standard genome sequencing and annotation.</title>
        <authorList>
            <consortium name="The Broad Institute Genomics Platform"/>
            <consortium name="The Broad Institute Genome Sequencing Center for Infectious Disease"/>
            <person name="Wu L."/>
            <person name="Ma J."/>
        </authorList>
    </citation>
    <scope>NUCLEOTIDE SEQUENCE [LARGE SCALE GENOMIC DNA]</scope>
    <source>
        <strain evidence="7 8">JCM 16328</strain>
    </source>
</reference>
<sequence length="386" mass="42513">MSDADSYDAIVIGVGGMGSAAAAHLAERGADVLGLERYDVPHSMGSSHGVTRIIRLAYYEHPSYVPLLRRAYELWRDLEADYDRQLLHVTGSVDAAPPDDPLFEGSKRSCEDHDIPHEVLSSAELGERFPGYDLPEDHMAVYQPDGGFLWPEQCIVAHVQRAHANGAEIRARERVQSWESTGGTGADDSDDGVVVETDRGTYEASKLVIAAGAWAAEQVDALEGIAVPERQALGWFQPTAPEHFSPENFPVFNLQVSEGRYYGFPTFHVPGFKIGRYHHLDETVDPDEMDREPNREDEAILRECTERYFPAAAGPTQRLATCMFTNTPDEHFVIDRLPDHPQVSVAAGFSGHGFKFASVVGEILADLTLAGGTDHDVGMFSIDRFD</sequence>
<dbReference type="RefSeq" id="WP_343772633.1">
    <property type="nucleotide sequence ID" value="NZ_BAAADV010000001.1"/>
</dbReference>
<keyword evidence="2" id="KW-0285">Flavoprotein</keyword>
<feature type="domain" description="FAD dependent oxidoreductase" evidence="6">
    <location>
        <begin position="8"/>
        <end position="367"/>
    </location>
</feature>
<protein>
    <submittedName>
        <fullName evidence="7">N-methyl-L-tryptophan oxidase</fullName>
    </submittedName>
</protein>
<dbReference type="InterPro" id="IPR006076">
    <property type="entry name" value="FAD-dep_OxRdtase"/>
</dbReference>
<dbReference type="Proteomes" id="UP001500420">
    <property type="component" value="Unassembled WGS sequence"/>
</dbReference>
<keyword evidence="3" id="KW-0274">FAD</keyword>
<dbReference type="GO" id="GO:0050660">
    <property type="term" value="F:flavin adenine dinucleotide binding"/>
    <property type="evidence" value="ECO:0007669"/>
    <property type="project" value="InterPro"/>
</dbReference>
<evidence type="ECO:0000256" key="1">
    <source>
        <dbReference type="ARBA" id="ARBA00001974"/>
    </source>
</evidence>
<comment type="cofactor">
    <cofactor evidence="1">
        <name>FAD</name>
        <dbReference type="ChEBI" id="CHEBI:57692"/>
    </cofactor>
</comment>
<dbReference type="GO" id="GO:0008115">
    <property type="term" value="F:sarcosine oxidase activity"/>
    <property type="evidence" value="ECO:0007669"/>
    <property type="project" value="TreeGrafter"/>
</dbReference>
<evidence type="ECO:0000256" key="3">
    <source>
        <dbReference type="ARBA" id="ARBA00022827"/>
    </source>
</evidence>
<dbReference type="InterPro" id="IPR045170">
    <property type="entry name" value="MTOX"/>
</dbReference>
<keyword evidence="8" id="KW-1185">Reference proteome</keyword>
<dbReference type="Pfam" id="PF01266">
    <property type="entry name" value="DAO"/>
    <property type="match status" value="1"/>
</dbReference>
<evidence type="ECO:0000256" key="4">
    <source>
        <dbReference type="ARBA" id="ARBA00023002"/>
    </source>
</evidence>
<name>A0AAV3T7N6_9EURY</name>
<dbReference type="AlphaFoldDB" id="A0AAV3T7N6"/>
<dbReference type="PANTHER" id="PTHR10961:SF7">
    <property type="entry name" value="FAD DEPENDENT OXIDOREDUCTASE DOMAIN-CONTAINING PROTEIN"/>
    <property type="match status" value="1"/>
</dbReference>
<comment type="caution">
    <text evidence="7">The sequence shown here is derived from an EMBL/GenBank/DDBJ whole genome shotgun (WGS) entry which is preliminary data.</text>
</comment>
<evidence type="ECO:0000256" key="2">
    <source>
        <dbReference type="ARBA" id="ARBA00022630"/>
    </source>
</evidence>
<dbReference type="NCBIfam" id="NF008425">
    <property type="entry name" value="PRK11259.1"/>
    <property type="match status" value="1"/>
</dbReference>
<dbReference type="PANTHER" id="PTHR10961">
    <property type="entry name" value="PEROXISOMAL SARCOSINE OXIDASE"/>
    <property type="match status" value="1"/>
</dbReference>
<dbReference type="Gene3D" id="3.30.9.10">
    <property type="entry name" value="D-Amino Acid Oxidase, subunit A, domain 2"/>
    <property type="match status" value="1"/>
</dbReference>
<feature type="region of interest" description="Disordered" evidence="5">
    <location>
        <begin position="173"/>
        <end position="193"/>
    </location>
</feature>
<dbReference type="Gene3D" id="3.50.50.60">
    <property type="entry name" value="FAD/NAD(P)-binding domain"/>
    <property type="match status" value="1"/>
</dbReference>
<evidence type="ECO:0000256" key="5">
    <source>
        <dbReference type="SAM" id="MobiDB-lite"/>
    </source>
</evidence>